<dbReference type="Proteomes" id="UP000002774">
    <property type="component" value="Chromosome"/>
</dbReference>
<dbReference type="AlphaFoldDB" id="H1Y260"/>
<organism evidence="1 2">
    <name type="scientific">Mucilaginibacter paludis DSM 18603</name>
    <dbReference type="NCBI Taxonomy" id="714943"/>
    <lineage>
        <taxon>Bacteria</taxon>
        <taxon>Pseudomonadati</taxon>
        <taxon>Bacteroidota</taxon>
        <taxon>Sphingobacteriia</taxon>
        <taxon>Sphingobacteriales</taxon>
        <taxon>Sphingobacteriaceae</taxon>
        <taxon>Mucilaginibacter</taxon>
    </lineage>
</organism>
<protein>
    <recommendedName>
        <fullName evidence="3">SnoaL-like domain-containing protein</fullName>
    </recommendedName>
</protein>
<dbReference type="STRING" id="714943.Mucpa_2602"/>
<dbReference type="HOGENOM" id="CLU_125060_2_1_10"/>
<proteinExistence type="predicted"/>
<dbReference type="OrthoDB" id="2613830at2"/>
<dbReference type="Gene3D" id="3.10.450.50">
    <property type="match status" value="1"/>
</dbReference>
<dbReference type="RefSeq" id="WP_008506874.1">
    <property type="nucleotide sequence ID" value="NZ_CM001403.1"/>
</dbReference>
<evidence type="ECO:0000313" key="2">
    <source>
        <dbReference type="Proteomes" id="UP000002774"/>
    </source>
</evidence>
<accession>H1Y260</accession>
<dbReference type="EMBL" id="CM001403">
    <property type="protein sequence ID" value="EHQ26717.1"/>
    <property type="molecule type" value="Genomic_DNA"/>
</dbReference>
<dbReference type="SUPFAM" id="SSF54427">
    <property type="entry name" value="NTF2-like"/>
    <property type="match status" value="1"/>
</dbReference>
<evidence type="ECO:0000313" key="1">
    <source>
        <dbReference type="EMBL" id="EHQ26717.1"/>
    </source>
</evidence>
<dbReference type="InterPro" id="IPR032710">
    <property type="entry name" value="NTF2-like_dom_sf"/>
</dbReference>
<sequence>MANKLFSELQEIHVAAWNEKDGAKRDELLKKIYSDDIKMYDKEFILDGLKAVSDFIGKLIAEDPAFNFSAAKPIEELQNSARLFGHIQTSGGMLNSMDFFLIENEKVKHLYAFMAPAEN</sequence>
<reference evidence="1" key="1">
    <citation type="submission" date="2011-09" db="EMBL/GenBank/DDBJ databases">
        <title>The permanent draft genome of Mucilaginibacter paludis DSM 18603.</title>
        <authorList>
            <consortium name="US DOE Joint Genome Institute (JGI-PGF)"/>
            <person name="Lucas S."/>
            <person name="Han J."/>
            <person name="Lapidus A."/>
            <person name="Bruce D."/>
            <person name="Goodwin L."/>
            <person name="Pitluck S."/>
            <person name="Peters L."/>
            <person name="Kyrpides N."/>
            <person name="Mavromatis K."/>
            <person name="Ivanova N."/>
            <person name="Mikhailova N."/>
            <person name="Held B."/>
            <person name="Detter J.C."/>
            <person name="Tapia R."/>
            <person name="Han C."/>
            <person name="Land M."/>
            <person name="Hauser L."/>
            <person name="Markowitz V."/>
            <person name="Cheng J.-F."/>
            <person name="Hugenholtz P."/>
            <person name="Woyke T."/>
            <person name="Wu D."/>
            <person name="Tindall B."/>
            <person name="Brambilla E."/>
            <person name="Klenk H.-P."/>
            <person name="Eisen J.A."/>
        </authorList>
    </citation>
    <scope>NUCLEOTIDE SEQUENCE [LARGE SCALE GENOMIC DNA]</scope>
    <source>
        <strain evidence="1">DSM 18603</strain>
    </source>
</reference>
<dbReference type="eggNOG" id="COG0346">
    <property type="taxonomic scope" value="Bacteria"/>
</dbReference>
<evidence type="ECO:0008006" key="3">
    <source>
        <dbReference type="Google" id="ProtNLM"/>
    </source>
</evidence>
<name>H1Y260_9SPHI</name>
<keyword evidence="2" id="KW-1185">Reference proteome</keyword>
<gene>
    <name evidence="1" type="ORF">Mucpa_2602</name>
</gene>